<dbReference type="RefSeq" id="WP_387341220.1">
    <property type="nucleotide sequence ID" value="NZ_JBIAXI010000004.1"/>
</dbReference>
<dbReference type="Gene3D" id="1.20.1250.20">
    <property type="entry name" value="MFS general substrate transporter like domains"/>
    <property type="match status" value="2"/>
</dbReference>
<evidence type="ECO:0000256" key="3">
    <source>
        <dbReference type="ARBA" id="ARBA00022692"/>
    </source>
</evidence>
<feature type="region of interest" description="Disordered" evidence="6">
    <location>
        <begin position="475"/>
        <end position="502"/>
    </location>
</feature>
<organism evidence="9 10">
    <name type="scientific">Microtetraspora fusca</name>
    <dbReference type="NCBI Taxonomy" id="1997"/>
    <lineage>
        <taxon>Bacteria</taxon>
        <taxon>Bacillati</taxon>
        <taxon>Actinomycetota</taxon>
        <taxon>Actinomycetes</taxon>
        <taxon>Streptosporangiales</taxon>
        <taxon>Streptosporangiaceae</taxon>
        <taxon>Microtetraspora</taxon>
    </lineage>
</organism>
<evidence type="ECO:0000313" key="9">
    <source>
        <dbReference type="EMBL" id="MFF4772770.1"/>
    </source>
</evidence>
<evidence type="ECO:0000256" key="5">
    <source>
        <dbReference type="ARBA" id="ARBA00023136"/>
    </source>
</evidence>
<feature type="transmembrane region" description="Helical" evidence="7">
    <location>
        <begin position="17"/>
        <end position="42"/>
    </location>
</feature>
<dbReference type="InterPro" id="IPR020846">
    <property type="entry name" value="MFS_dom"/>
</dbReference>
<dbReference type="EMBL" id="JBIAXI010000004">
    <property type="protein sequence ID" value="MFF4772770.1"/>
    <property type="molecule type" value="Genomic_DNA"/>
</dbReference>
<feature type="transmembrane region" description="Helical" evidence="7">
    <location>
        <begin position="403"/>
        <end position="427"/>
    </location>
</feature>
<dbReference type="Pfam" id="PF07690">
    <property type="entry name" value="MFS_1"/>
    <property type="match status" value="1"/>
</dbReference>
<dbReference type="InterPro" id="IPR036259">
    <property type="entry name" value="MFS_trans_sf"/>
</dbReference>
<feature type="transmembrane region" description="Helical" evidence="7">
    <location>
        <begin position="109"/>
        <end position="128"/>
    </location>
</feature>
<sequence length="502" mass="52351">MALNLNPSHGAVPKGRLFAVLGLIVLFSEIATFEILMVYPALPHMATAFKTLNIAWAASIVTLAGATVSPLVGKAADRWGKKRMIIVLGCVFVIGSLICAVATSLPMLLVGRALQGGLVGVVTLSYSLVRDIVPRDIVPIALGVVVTGIGMSAIAGPFLAGWLIDGFDYRGVFWFMAAYVVVLLPLYAALVPESPVRVDRPIDYLGVVLLGPGIVIVLMGVGNAKTAGWGSASTATMLLVGIAMLVAFVFRQRVARNPLIDLNVLLGRRFGPTVLAVSCVAYMMNAHALMIPAMLQTPKGVPGLGYGAGLTATQLAIWTCWLGIVSMFVGPLGGYLAKKIGARQVLLASAVLFLLAMFLGSRLFNAQWQVAIMSVTAGFAVGFLHSSNANLIQDALPPSQNGVGSSISGMCALLAAGIATTLTGIVMSKHVLTVDQHTRSVLYADSAFTQGYLYAAVVGVVGLVVALVMKHGRQPAQGGLTEPGNDARPTEDARPHGAGRGA</sequence>
<keyword evidence="3 7" id="KW-0812">Transmembrane</keyword>
<evidence type="ECO:0000256" key="2">
    <source>
        <dbReference type="ARBA" id="ARBA00022448"/>
    </source>
</evidence>
<comment type="caution">
    <text evidence="9">The sequence shown here is derived from an EMBL/GenBank/DDBJ whole genome shotgun (WGS) entry which is preliminary data.</text>
</comment>
<feature type="transmembrane region" description="Helical" evidence="7">
    <location>
        <begin position="202"/>
        <end position="221"/>
    </location>
</feature>
<feature type="transmembrane region" description="Helical" evidence="7">
    <location>
        <begin position="370"/>
        <end position="391"/>
    </location>
</feature>
<feature type="transmembrane region" description="Helical" evidence="7">
    <location>
        <begin position="447"/>
        <end position="468"/>
    </location>
</feature>
<feature type="transmembrane region" description="Helical" evidence="7">
    <location>
        <begin position="54"/>
        <end position="72"/>
    </location>
</feature>
<evidence type="ECO:0000313" key="10">
    <source>
        <dbReference type="Proteomes" id="UP001602119"/>
    </source>
</evidence>
<dbReference type="PROSITE" id="PS50850">
    <property type="entry name" value="MFS"/>
    <property type="match status" value="1"/>
</dbReference>
<dbReference type="SUPFAM" id="SSF103473">
    <property type="entry name" value="MFS general substrate transporter"/>
    <property type="match status" value="1"/>
</dbReference>
<evidence type="ECO:0000256" key="1">
    <source>
        <dbReference type="ARBA" id="ARBA00004651"/>
    </source>
</evidence>
<evidence type="ECO:0000256" key="4">
    <source>
        <dbReference type="ARBA" id="ARBA00022989"/>
    </source>
</evidence>
<feature type="domain" description="Major facilitator superfamily (MFS) profile" evidence="8">
    <location>
        <begin position="17"/>
        <end position="474"/>
    </location>
</feature>
<reference evidence="9 10" key="1">
    <citation type="submission" date="2024-10" db="EMBL/GenBank/DDBJ databases">
        <title>The Natural Products Discovery Center: Release of the First 8490 Sequenced Strains for Exploring Actinobacteria Biosynthetic Diversity.</title>
        <authorList>
            <person name="Kalkreuter E."/>
            <person name="Kautsar S.A."/>
            <person name="Yang D."/>
            <person name="Bader C.D."/>
            <person name="Teijaro C.N."/>
            <person name="Fluegel L."/>
            <person name="Davis C.M."/>
            <person name="Simpson J.R."/>
            <person name="Lauterbach L."/>
            <person name="Steele A.D."/>
            <person name="Gui C."/>
            <person name="Meng S."/>
            <person name="Li G."/>
            <person name="Viehrig K."/>
            <person name="Ye F."/>
            <person name="Su P."/>
            <person name="Kiefer A.F."/>
            <person name="Nichols A."/>
            <person name="Cepeda A.J."/>
            <person name="Yan W."/>
            <person name="Fan B."/>
            <person name="Jiang Y."/>
            <person name="Adhikari A."/>
            <person name="Zheng C.-J."/>
            <person name="Schuster L."/>
            <person name="Cowan T.M."/>
            <person name="Smanski M.J."/>
            <person name="Chevrette M.G."/>
            <person name="De Carvalho L.P.S."/>
            <person name="Shen B."/>
        </authorList>
    </citation>
    <scope>NUCLEOTIDE SEQUENCE [LARGE SCALE GENOMIC DNA]</scope>
    <source>
        <strain evidence="9 10">NPDC001281</strain>
    </source>
</reference>
<feature type="transmembrane region" description="Helical" evidence="7">
    <location>
        <begin position="172"/>
        <end position="190"/>
    </location>
</feature>
<name>A0ABW6V0Q8_MICFU</name>
<comment type="subcellular location">
    <subcellularLocation>
        <location evidence="1">Cell membrane</location>
        <topology evidence="1">Multi-pass membrane protein</topology>
    </subcellularLocation>
</comment>
<keyword evidence="2" id="KW-0813">Transport</keyword>
<feature type="transmembrane region" description="Helical" evidence="7">
    <location>
        <begin position="227"/>
        <end position="250"/>
    </location>
</feature>
<dbReference type="PANTHER" id="PTHR42718">
    <property type="entry name" value="MAJOR FACILITATOR SUPERFAMILY MULTIDRUG TRANSPORTER MFSC"/>
    <property type="match status" value="1"/>
</dbReference>
<evidence type="ECO:0000256" key="7">
    <source>
        <dbReference type="SAM" id="Phobius"/>
    </source>
</evidence>
<feature type="transmembrane region" description="Helical" evidence="7">
    <location>
        <begin position="84"/>
        <end position="103"/>
    </location>
</feature>
<feature type="transmembrane region" description="Helical" evidence="7">
    <location>
        <begin position="344"/>
        <end position="364"/>
    </location>
</feature>
<gene>
    <name evidence="9" type="ORF">ACFY05_07915</name>
</gene>
<dbReference type="PANTHER" id="PTHR42718:SF9">
    <property type="entry name" value="MAJOR FACILITATOR SUPERFAMILY MULTIDRUG TRANSPORTER MFSC"/>
    <property type="match status" value="1"/>
</dbReference>
<proteinExistence type="predicted"/>
<keyword evidence="10" id="KW-1185">Reference proteome</keyword>
<feature type="transmembrane region" description="Helical" evidence="7">
    <location>
        <begin position="315"/>
        <end position="337"/>
    </location>
</feature>
<keyword evidence="5 7" id="KW-0472">Membrane</keyword>
<feature type="transmembrane region" description="Helical" evidence="7">
    <location>
        <begin position="140"/>
        <end position="160"/>
    </location>
</feature>
<keyword evidence="4 7" id="KW-1133">Transmembrane helix</keyword>
<dbReference type="Proteomes" id="UP001602119">
    <property type="component" value="Unassembled WGS sequence"/>
</dbReference>
<protein>
    <submittedName>
        <fullName evidence="9">MFS transporter</fullName>
    </submittedName>
</protein>
<evidence type="ECO:0000256" key="6">
    <source>
        <dbReference type="SAM" id="MobiDB-lite"/>
    </source>
</evidence>
<feature type="transmembrane region" description="Helical" evidence="7">
    <location>
        <begin position="270"/>
        <end position="295"/>
    </location>
</feature>
<evidence type="ECO:0000259" key="8">
    <source>
        <dbReference type="PROSITE" id="PS50850"/>
    </source>
</evidence>
<dbReference type="InterPro" id="IPR011701">
    <property type="entry name" value="MFS"/>
</dbReference>
<accession>A0ABW6V0Q8</accession>